<sequence>MATGSSCRKQDGNFMHKTGQVLKLPLLPIIRAVVYLHRFYKVRYFKEV</sequence>
<dbReference type="EMBL" id="BMAV01012518">
    <property type="protein sequence ID" value="GFY59223.1"/>
    <property type="molecule type" value="Genomic_DNA"/>
</dbReference>
<dbReference type="AlphaFoldDB" id="A0A8X7CA08"/>
<feature type="non-terminal residue" evidence="1">
    <location>
        <position position="48"/>
    </location>
</feature>
<comment type="caution">
    <text evidence="1">The sequence shown here is derived from an EMBL/GenBank/DDBJ whole genome shotgun (WGS) entry which is preliminary data.</text>
</comment>
<keyword evidence="2" id="KW-1185">Reference proteome</keyword>
<name>A0A8X7CA08_9ARAC</name>
<reference evidence="1" key="1">
    <citation type="submission" date="2020-08" db="EMBL/GenBank/DDBJ databases">
        <title>Multicomponent nature underlies the extraordinary mechanical properties of spider dragline silk.</title>
        <authorList>
            <person name="Kono N."/>
            <person name="Nakamura H."/>
            <person name="Mori M."/>
            <person name="Yoshida Y."/>
            <person name="Ohtoshi R."/>
            <person name="Malay A.D."/>
            <person name="Moran D.A.P."/>
            <person name="Tomita M."/>
            <person name="Numata K."/>
            <person name="Arakawa K."/>
        </authorList>
    </citation>
    <scope>NUCLEOTIDE SEQUENCE</scope>
</reference>
<evidence type="ECO:0000313" key="1">
    <source>
        <dbReference type="EMBL" id="GFY59223.1"/>
    </source>
</evidence>
<accession>A0A8X7CA08</accession>
<dbReference type="Gene3D" id="1.10.472.10">
    <property type="entry name" value="Cyclin-like"/>
    <property type="match status" value="1"/>
</dbReference>
<gene>
    <name evidence="1" type="ORF">TNIN_214571</name>
</gene>
<dbReference type="Proteomes" id="UP000886998">
    <property type="component" value="Unassembled WGS sequence"/>
</dbReference>
<protein>
    <submittedName>
        <fullName evidence="1">Uncharacterized protein</fullName>
    </submittedName>
</protein>
<organism evidence="1 2">
    <name type="scientific">Trichonephila inaurata madagascariensis</name>
    <dbReference type="NCBI Taxonomy" id="2747483"/>
    <lineage>
        <taxon>Eukaryota</taxon>
        <taxon>Metazoa</taxon>
        <taxon>Ecdysozoa</taxon>
        <taxon>Arthropoda</taxon>
        <taxon>Chelicerata</taxon>
        <taxon>Arachnida</taxon>
        <taxon>Araneae</taxon>
        <taxon>Araneomorphae</taxon>
        <taxon>Entelegynae</taxon>
        <taxon>Araneoidea</taxon>
        <taxon>Nephilidae</taxon>
        <taxon>Trichonephila</taxon>
        <taxon>Trichonephila inaurata</taxon>
    </lineage>
</organism>
<evidence type="ECO:0000313" key="2">
    <source>
        <dbReference type="Proteomes" id="UP000886998"/>
    </source>
</evidence>
<dbReference type="SUPFAM" id="SSF47954">
    <property type="entry name" value="Cyclin-like"/>
    <property type="match status" value="1"/>
</dbReference>
<proteinExistence type="predicted"/>
<dbReference type="InterPro" id="IPR036915">
    <property type="entry name" value="Cyclin-like_sf"/>
</dbReference>